<name>E3FTM9_STIAD</name>
<accession>E3FTM9</accession>
<sequence>MHRLSRLGWLRIVLAGVFPMACGSPESSLAEEPLGTSDAALCSSVSVSSLNITDGSSYGGELAVFGTFGVSVFSNAVRLEYYVNGVLKAVDERPQPSGTWYFSGAGLTCGAHAFLVKAYPMIIDSNGNRTTCYTSGARTVSQSFTQACPASSISCVRVSSSHVTCTGSASGGTGSYTPFVQEDLRPADHPESNYNTGWYPGGWSWTRLCPQAHSFPMDEIFVQFKVRDNSGMESSADFAQITCAAGTLGY</sequence>
<dbReference type="KEGG" id="sur:STAUR_1839"/>
<protein>
    <submittedName>
        <fullName evidence="1">Uncharacterized protein</fullName>
    </submittedName>
</protein>
<dbReference type="EMBL" id="CP002271">
    <property type="protein sequence ID" value="ADO69643.1"/>
    <property type="molecule type" value="Genomic_DNA"/>
</dbReference>
<gene>
    <name evidence="1" type="ordered locus">STAUR_1839</name>
</gene>
<proteinExistence type="predicted"/>
<dbReference type="STRING" id="378806.STAUR_1839"/>
<keyword evidence="2" id="KW-1185">Reference proteome</keyword>
<evidence type="ECO:0000313" key="2">
    <source>
        <dbReference type="Proteomes" id="UP000001351"/>
    </source>
</evidence>
<organism evidence="1 2">
    <name type="scientific">Stigmatella aurantiaca (strain DW4/3-1)</name>
    <dbReference type="NCBI Taxonomy" id="378806"/>
    <lineage>
        <taxon>Bacteria</taxon>
        <taxon>Pseudomonadati</taxon>
        <taxon>Myxococcota</taxon>
        <taxon>Myxococcia</taxon>
        <taxon>Myxococcales</taxon>
        <taxon>Cystobacterineae</taxon>
        <taxon>Archangiaceae</taxon>
        <taxon>Stigmatella</taxon>
    </lineage>
</organism>
<dbReference type="RefSeq" id="WP_013374896.1">
    <property type="nucleotide sequence ID" value="NC_014623.1"/>
</dbReference>
<dbReference type="AlphaFoldDB" id="E3FTM9"/>
<dbReference type="OrthoDB" id="5522438at2"/>
<dbReference type="HOGENOM" id="CLU_1110861_0_0_7"/>
<evidence type="ECO:0000313" key="1">
    <source>
        <dbReference type="EMBL" id="ADO69643.1"/>
    </source>
</evidence>
<dbReference type="Proteomes" id="UP000001351">
    <property type="component" value="Chromosome"/>
</dbReference>
<reference evidence="1 2" key="1">
    <citation type="journal article" date="2011" name="Mol. Biol. Evol.">
        <title>Comparative genomic analysis of fruiting body formation in Myxococcales.</title>
        <authorList>
            <person name="Huntley S."/>
            <person name="Hamann N."/>
            <person name="Wegener-Feldbrugge S."/>
            <person name="Treuner-Lange A."/>
            <person name="Kube M."/>
            <person name="Reinhardt R."/>
            <person name="Klages S."/>
            <person name="Muller R."/>
            <person name="Ronning C.M."/>
            <person name="Nierman W.C."/>
            <person name="Sogaard-Andersen L."/>
        </authorList>
    </citation>
    <scope>NUCLEOTIDE SEQUENCE [LARGE SCALE GENOMIC DNA]</scope>
    <source>
        <strain evidence="1 2">DW4/3-1</strain>
    </source>
</reference>